<accession>A0ABQ1SWE4</accession>
<dbReference type="Proteomes" id="UP000622648">
    <property type="component" value="Unassembled WGS sequence"/>
</dbReference>
<keyword evidence="2" id="KW-1185">Reference proteome</keyword>
<evidence type="ECO:0000313" key="2">
    <source>
        <dbReference type="Proteomes" id="UP000622648"/>
    </source>
</evidence>
<comment type="caution">
    <text evidence="1">The sequence shown here is derived from an EMBL/GenBank/DDBJ whole genome shotgun (WGS) entry which is preliminary data.</text>
</comment>
<gene>
    <name evidence="1" type="ORF">GCM10011413_38690</name>
</gene>
<protein>
    <submittedName>
        <fullName evidence="1">Uncharacterized protein</fullName>
    </submittedName>
</protein>
<sequence length="50" mass="5895">MPVISNCLFLFFAKHEKIKIAKTQTKGLKKNIKSLEKIKIIDKAYYRLKL</sequence>
<dbReference type="EMBL" id="BMJO01000008">
    <property type="protein sequence ID" value="GGE68281.1"/>
    <property type="molecule type" value="Genomic_DNA"/>
</dbReference>
<evidence type="ECO:0000313" key="1">
    <source>
        <dbReference type="EMBL" id="GGE68281.1"/>
    </source>
</evidence>
<proteinExistence type="predicted"/>
<name>A0ABQ1SWE4_9SPHI</name>
<reference evidence="2" key="1">
    <citation type="journal article" date="2019" name="Int. J. Syst. Evol. Microbiol.">
        <title>The Global Catalogue of Microorganisms (GCM) 10K type strain sequencing project: providing services to taxonomists for standard genome sequencing and annotation.</title>
        <authorList>
            <consortium name="The Broad Institute Genomics Platform"/>
            <consortium name="The Broad Institute Genome Sequencing Center for Infectious Disease"/>
            <person name="Wu L."/>
            <person name="Ma J."/>
        </authorList>
    </citation>
    <scope>NUCLEOTIDE SEQUENCE [LARGE SCALE GENOMIC DNA]</scope>
    <source>
        <strain evidence="2">CGMCC 1.15644</strain>
    </source>
</reference>
<organism evidence="1 2">
    <name type="scientific">Pedobacter psychrotolerans</name>
    <dbReference type="NCBI Taxonomy" id="1843235"/>
    <lineage>
        <taxon>Bacteria</taxon>
        <taxon>Pseudomonadati</taxon>
        <taxon>Bacteroidota</taxon>
        <taxon>Sphingobacteriia</taxon>
        <taxon>Sphingobacteriales</taxon>
        <taxon>Sphingobacteriaceae</taxon>
        <taxon>Pedobacter</taxon>
    </lineage>
</organism>